<dbReference type="Gene3D" id="3.30.70.330">
    <property type="match status" value="1"/>
</dbReference>
<organism evidence="4 5">
    <name type="scientific">Helianthus annuus</name>
    <name type="common">Common sunflower</name>
    <dbReference type="NCBI Taxonomy" id="4232"/>
    <lineage>
        <taxon>Eukaryota</taxon>
        <taxon>Viridiplantae</taxon>
        <taxon>Streptophyta</taxon>
        <taxon>Embryophyta</taxon>
        <taxon>Tracheophyta</taxon>
        <taxon>Spermatophyta</taxon>
        <taxon>Magnoliopsida</taxon>
        <taxon>eudicotyledons</taxon>
        <taxon>Gunneridae</taxon>
        <taxon>Pentapetalae</taxon>
        <taxon>asterids</taxon>
        <taxon>campanulids</taxon>
        <taxon>Asterales</taxon>
        <taxon>Asteraceae</taxon>
        <taxon>Asteroideae</taxon>
        <taxon>Heliantheae alliance</taxon>
        <taxon>Heliantheae</taxon>
        <taxon>Helianthus</taxon>
    </lineage>
</organism>
<feature type="compositionally biased region" description="Polar residues" evidence="2">
    <location>
        <begin position="422"/>
        <end position="436"/>
    </location>
</feature>
<dbReference type="GO" id="GO:0003723">
    <property type="term" value="F:RNA binding"/>
    <property type="evidence" value="ECO:0007669"/>
    <property type="project" value="UniProtKB-UniRule"/>
</dbReference>
<dbReference type="PROSITE" id="PS50102">
    <property type="entry name" value="RRM"/>
    <property type="match status" value="1"/>
</dbReference>
<dbReference type="InterPro" id="IPR012677">
    <property type="entry name" value="Nucleotide-bd_a/b_plait_sf"/>
</dbReference>
<feature type="domain" description="RRM" evidence="3">
    <location>
        <begin position="31"/>
        <end position="108"/>
    </location>
</feature>
<reference evidence="4" key="1">
    <citation type="journal article" date="2017" name="Nature">
        <title>The sunflower genome provides insights into oil metabolism, flowering and Asterid evolution.</title>
        <authorList>
            <person name="Badouin H."/>
            <person name="Gouzy J."/>
            <person name="Grassa C.J."/>
            <person name="Murat F."/>
            <person name="Staton S.E."/>
            <person name="Cottret L."/>
            <person name="Lelandais-Briere C."/>
            <person name="Owens G.L."/>
            <person name="Carrere S."/>
            <person name="Mayjonade B."/>
            <person name="Legrand L."/>
            <person name="Gill N."/>
            <person name="Kane N.C."/>
            <person name="Bowers J.E."/>
            <person name="Hubner S."/>
            <person name="Bellec A."/>
            <person name="Berard A."/>
            <person name="Berges H."/>
            <person name="Blanchet N."/>
            <person name="Boniface M.C."/>
            <person name="Brunel D."/>
            <person name="Catrice O."/>
            <person name="Chaidir N."/>
            <person name="Claudel C."/>
            <person name="Donnadieu C."/>
            <person name="Faraut T."/>
            <person name="Fievet G."/>
            <person name="Helmstetter N."/>
            <person name="King M."/>
            <person name="Knapp S.J."/>
            <person name="Lai Z."/>
            <person name="Le Paslier M.C."/>
            <person name="Lippi Y."/>
            <person name="Lorenzon L."/>
            <person name="Mandel J.R."/>
            <person name="Marage G."/>
            <person name="Marchand G."/>
            <person name="Marquand E."/>
            <person name="Bret-Mestries E."/>
            <person name="Morien E."/>
            <person name="Nambeesan S."/>
            <person name="Nguyen T."/>
            <person name="Pegot-Espagnet P."/>
            <person name="Pouilly N."/>
            <person name="Raftis F."/>
            <person name="Sallet E."/>
            <person name="Schiex T."/>
            <person name="Thomas J."/>
            <person name="Vandecasteele C."/>
            <person name="Vares D."/>
            <person name="Vear F."/>
            <person name="Vautrin S."/>
            <person name="Crespi M."/>
            <person name="Mangin B."/>
            <person name="Burke J.M."/>
            <person name="Salse J."/>
            <person name="Munos S."/>
            <person name="Vincourt P."/>
            <person name="Rieseberg L.H."/>
            <person name="Langlade N.B."/>
        </authorList>
    </citation>
    <scope>NUCLEOTIDE SEQUENCE</scope>
    <source>
        <tissue evidence="4">Leaves</tissue>
    </source>
</reference>
<dbReference type="Proteomes" id="UP000215914">
    <property type="component" value="Unassembled WGS sequence"/>
</dbReference>
<dbReference type="CDD" id="cd00590">
    <property type="entry name" value="RRM_SF"/>
    <property type="match status" value="1"/>
</dbReference>
<feature type="region of interest" description="Disordered" evidence="2">
    <location>
        <begin position="345"/>
        <end position="366"/>
    </location>
</feature>
<evidence type="ECO:0000256" key="2">
    <source>
        <dbReference type="SAM" id="MobiDB-lite"/>
    </source>
</evidence>
<evidence type="ECO:0000313" key="4">
    <source>
        <dbReference type="EMBL" id="KAF5805251.1"/>
    </source>
</evidence>
<feature type="region of interest" description="Disordered" evidence="2">
    <location>
        <begin position="129"/>
        <end position="150"/>
    </location>
</feature>
<accession>A0A9K3NM09</accession>
<evidence type="ECO:0000256" key="1">
    <source>
        <dbReference type="PROSITE-ProRule" id="PRU00176"/>
    </source>
</evidence>
<keyword evidence="5" id="KW-1185">Reference proteome</keyword>
<gene>
    <name evidence="4" type="ORF">HanXRQr2_Chr05g0207031</name>
</gene>
<dbReference type="Gramene" id="mRNA:HanXRQr2_Chr05g0207031">
    <property type="protein sequence ID" value="CDS:HanXRQr2_Chr05g0207031.1"/>
    <property type="gene ID" value="HanXRQr2_Chr05g0207031"/>
</dbReference>
<dbReference type="AlphaFoldDB" id="A0A9K3NM09"/>
<dbReference type="EMBL" id="MNCJ02000320">
    <property type="protein sequence ID" value="KAF5805251.1"/>
    <property type="molecule type" value="Genomic_DNA"/>
</dbReference>
<feature type="compositionally biased region" description="Polar residues" evidence="2">
    <location>
        <begin position="131"/>
        <end position="147"/>
    </location>
</feature>
<reference evidence="4" key="2">
    <citation type="submission" date="2020-06" db="EMBL/GenBank/DDBJ databases">
        <title>Helianthus annuus Genome sequencing and assembly Release 2.</title>
        <authorList>
            <person name="Gouzy J."/>
            <person name="Langlade N."/>
            <person name="Munos S."/>
        </authorList>
    </citation>
    <scope>NUCLEOTIDE SEQUENCE</scope>
    <source>
        <tissue evidence="4">Leaves</tissue>
    </source>
</reference>
<sequence length="649" mass="71062">MIGGGENNNGGPWSSVQYRKNRKSKGDVIEWSFLVQNVSDRVTRNVLWRSFQLFGFISDAYVARKRDTRGRCFGFVRFVGVEDMKEFLVKLNTIKMFNMKVVVSLAKYDKDHKRINYAADLLGRSVWRPKVNNQDNDGQPTGQTGLKDQSVHGNGAKVVTVEGKGSLYPIHCIGRSIIGSTKTIMSVRKVRLVLDEVGLTEVGLSFVGGLTYMLTFSDKMSAARGMETYSETFHNIFSKFYLWNGEDIPYSRLATIYISGVPFVIRDNNLFDDIGGLFGSIIQPSSFSWQNEDNSNGSLGVVTSQVSRIEEAVVTKWKERTVVAWASEYIGLRLQEEEDDHMKANDDLELDSSSNSESDSDDDRADMEDIEEGEIRPIVQNESVGQDVGLEPAMGVKETGQSDDGVASPVANEQSHEGEGSPTPQKDQGINSNMGNPNLHGEEYTSAHVHCHEMDKGNLLTPDLTNYLANGPIDGGPVGSVSIEDWFNGEKQSGPNGIDGLPNQLGGDDGLTPVNCLGKRSRADRSPPSLGSIQGPSQRLFGQYEKPDSTSLDLNSPIREGSGAVEDFLDTPDVVIDDQVVHSPIGDADNPEPDPDSFGAPDAPDIQRFLREEIDATVQVGSVIGIDLNGFADVTEKLIMEEGVTNSLQ</sequence>
<feature type="region of interest" description="Disordered" evidence="2">
    <location>
        <begin position="395"/>
        <end position="442"/>
    </location>
</feature>
<keyword evidence="1" id="KW-0694">RNA-binding</keyword>
<dbReference type="InterPro" id="IPR000504">
    <property type="entry name" value="RRM_dom"/>
</dbReference>
<dbReference type="SMART" id="SM00360">
    <property type="entry name" value="RRM"/>
    <property type="match status" value="1"/>
</dbReference>
<proteinExistence type="predicted"/>
<protein>
    <submittedName>
        <fullName evidence="4">RNA recognition motif domain, nucleotide-binding alpha-beta plait domain superfamily</fullName>
    </submittedName>
</protein>
<name>A0A9K3NM09_HELAN</name>
<dbReference type="InterPro" id="IPR035979">
    <property type="entry name" value="RBD_domain_sf"/>
</dbReference>
<evidence type="ECO:0000259" key="3">
    <source>
        <dbReference type="PROSITE" id="PS50102"/>
    </source>
</evidence>
<comment type="caution">
    <text evidence="4">The sequence shown here is derived from an EMBL/GenBank/DDBJ whole genome shotgun (WGS) entry which is preliminary data.</text>
</comment>
<evidence type="ECO:0000313" key="5">
    <source>
        <dbReference type="Proteomes" id="UP000215914"/>
    </source>
</evidence>
<feature type="region of interest" description="Disordered" evidence="2">
    <location>
        <begin position="489"/>
        <end position="554"/>
    </location>
</feature>
<dbReference type="SUPFAM" id="SSF54928">
    <property type="entry name" value="RNA-binding domain, RBD"/>
    <property type="match status" value="1"/>
</dbReference>
<dbReference type="Pfam" id="PF00076">
    <property type="entry name" value="RRM_1"/>
    <property type="match status" value="1"/>
</dbReference>